<name>A8XY12_CAEBR</name>
<feature type="region of interest" description="Disordered" evidence="1">
    <location>
        <begin position="356"/>
        <end position="397"/>
    </location>
</feature>
<dbReference type="AlphaFoldDB" id="A8XY12"/>
<dbReference type="GeneID" id="8589777"/>
<feature type="compositionally biased region" description="Basic and acidic residues" evidence="1">
    <location>
        <begin position="414"/>
        <end position="431"/>
    </location>
</feature>
<dbReference type="eggNOG" id="ENOG502RYTI">
    <property type="taxonomic scope" value="Eukaryota"/>
</dbReference>
<dbReference type="KEGG" id="cbr:CBG_20539"/>
<feature type="compositionally biased region" description="Basic residues" evidence="1">
    <location>
        <begin position="557"/>
        <end position="571"/>
    </location>
</feature>
<feature type="region of interest" description="Disordered" evidence="1">
    <location>
        <begin position="460"/>
        <end position="636"/>
    </location>
</feature>
<keyword evidence="3" id="KW-1185">Reference proteome</keyword>
<feature type="region of interest" description="Disordered" evidence="1">
    <location>
        <begin position="1"/>
        <end position="20"/>
    </location>
</feature>
<feature type="compositionally biased region" description="Basic and acidic residues" evidence="1">
    <location>
        <begin position="10"/>
        <end position="20"/>
    </location>
</feature>
<feature type="compositionally biased region" description="Basic and acidic residues" evidence="1">
    <location>
        <begin position="357"/>
        <end position="386"/>
    </location>
</feature>
<sequence>MIANGEKEEEPPKRVPPAREIKLEERLTTEDTFLFKLESFLMGNFLKNRFSWGGGGGHKNLPKNLKHRSGNQNSKRMNSKLIRFMNVNNLNPKSAVFQERVRQNLANAFISTTILSAIPGIIMAVPVGLTFGGFCAIYGAKIPKKLAENPKIDEDSGISEHSGNSETPSEDEKDNNEFFDFQKISPKLKILENSNNLGPQILEYLEKSQKFGILITLRDVATLLESPTTSENTVRIQYKKRKIKIVKIENSGILEMFENSRNSDGSPILILLEKGNSEDFKIQNLAENRQFVMEIKEIFEKNGEEKIVEKSDSEILIIRKGGVINLYFCEVWDFRNFGNSEFPKTLEILHHGHHFPAHHDPAHHGTHHGTHDQSHGTHGGYHDPAHHGTHHATHYKSHGTHRRHCLAYYGTHHGTHDQSHGTHGGYHDPAHHGTHHATHYKSHGTHGRHCLAYYGTHHGTHDQSHGTHGGYHDPAHHGTHHATHYESHGTHGGYHDPAHHGTHHATHYESHGTHGHHSLAYYGTHHGTHHQSHGAHGHHSPAHHGTHHGTHYESHGTHGHHPLAHYGTHHGTHYESHGTHGHHSPAHHGEHHGHHEHMDGHHAPHHEHGTHHEFHGTHGGYYDPAHHGTHHGTHYPTMSPMELMDIILQLIMENTMENTTDTMPPDKK</sequence>
<feature type="compositionally biased region" description="Basic residues" evidence="1">
    <location>
        <begin position="432"/>
        <end position="443"/>
    </location>
</feature>
<accession>A8XY12</accession>
<dbReference type="Proteomes" id="UP000008549">
    <property type="component" value="Unassembled WGS sequence"/>
</dbReference>
<feature type="compositionally biased region" description="Basic and acidic residues" evidence="1">
    <location>
        <begin position="483"/>
        <end position="499"/>
    </location>
</feature>
<evidence type="ECO:0000313" key="4">
    <source>
        <dbReference type="WormBase" id="CBG20539"/>
    </source>
</evidence>
<dbReference type="EMBL" id="HE601134">
    <property type="protein sequence ID" value="CAP37531.1"/>
    <property type="molecule type" value="Genomic_DNA"/>
</dbReference>
<dbReference type="HOGENOM" id="CLU_411174_0_0_1"/>
<dbReference type="WormBase" id="CBG20539">
    <property type="protein sequence ID" value="CBP44746"/>
    <property type="gene ID" value="WBGene00039502"/>
</dbReference>
<dbReference type="RefSeq" id="XP_002647779.1">
    <property type="nucleotide sequence ID" value="XM_002647733.1"/>
</dbReference>
<dbReference type="CTD" id="8589777"/>
<dbReference type="STRING" id="6238.A8XY12"/>
<feature type="compositionally biased region" description="Basic residues" evidence="1">
    <location>
        <begin position="579"/>
        <end position="595"/>
    </location>
</feature>
<reference evidence="2 3" key="1">
    <citation type="journal article" date="2003" name="PLoS Biol.">
        <title>The genome sequence of Caenorhabditis briggsae: a platform for comparative genomics.</title>
        <authorList>
            <person name="Stein L.D."/>
            <person name="Bao Z."/>
            <person name="Blasiar D."/>
            <person name="Blumenthal T."/>
            <person name="Brent M.R."/>
            <person name="Chen N."/>
            <person name="Chinwalla A."/>
            <person name="Clarke L."/>
            <person name="Clee C."/>
            <person name="Coghlan A."/>
            <person name="Coulson A."/>
            <person name="D'Eustachio P."/>
            <person name="Fitch D.H."/>
            <person name="Fulton L.A."/>
            <person name="Fulton R.E."/>
            <person name="Griffiths-Jones S."/>
            <person name="Harris T.W."/>
            <person name="Hillier L.W."/>
            <person name="Kamath R."/>
            <person name="Kuwabara P.E."/>
            <person name="Mardis E.R."/>
            <person name="Marra M.A."/>
            <person name="Miner T.L."/>
            <person name="Minx P."/>
            <person name="Mullikin J.C."/>
            <person name="Plumb R.W."/>
            <person name="Rogers J."/>
            <person name="Schein J.E."/>
            <person name="Sohrmann M."/>
            <person name="Spieth J."/>
            <person name="Stajich J.E."/>
            <person name="Wei C."/>
            <person name="Willey D."/>
            <person name="Wilson R.K."/>
            <person name="Durbin R."/>
            <person name="Waterston R.H."/>
        </authorList>
    </citation>
    <scope>NUCLEOTIDE SEQUENCE [LARGE SCALE GENOMIC DNA]</scope>
    <source>
        <strain evidence="2 3">AF16</strain>
    </source>
</reference>
<proteinExistence type="predicted"/>
<feature type="compositionally biased region" description="Basic residues" evidence="1">
    <location>
        <begin position="526"/>
        <end position="549"/>
    </location>
</feature>
<feature type="region of interest" description="Disordered" evidence="1">
    <location>
        <begin position="151"/>
        <end position="176"/>
    </location>
</feature>
<gene>
    <name evidence="2 4" type="ORF">CBG20539</name>
    <name evidence="2" type="ORF">CBG_20539</name>
</gene>
<feature type="compositionally biased region" description="Basic residues" evidence="1">
    <location>
        <begin position="387"/>
        <end position="397"/>
    </location>
</feature>
<evidence type="ECO:0000313" key="2">
    <source>
        <dbReference type="EMBL" id="CAP37531.1"/>
    </source>
</evidence>
<feature type="compositionally biased region" description="Basic and acidic residues" evidence="1">
    <location>
        <begin position="596"/>
        <end position="616"/>
    </location>
</feature>
<protein>
    <submittedName>
        <fullName evidence="2">Protein CBG20539</fullName>
    </submittedName>
</protein>
<evidence type="ECO:0000256" key="1">
    <source>
        <dbReference type="SAM" id="MobiDB-lite"/>
    </source>
</evidence>
<feature type="compositionally biased region" description="Basic and acidic residues" evidence="1">
    <location>
        <begin position="460"/>
        <end position="476"/>
    </location>
</feature>
<evidence type="ECO:0000313" key="3">
    <source>
        <dbReference type="Proteomes" id="UP000008549"/>
    </source>
</evidence>
<reference evidence="2 3" key="2">
    <citation type="journal article" date="2011" name="PLoS Genet.">
        <title>Caenorhabditis briggsae recombinant inbred line genotypes reveal inter-strain incompatibility and the evolution of recombination.</title>
        <authorList>
            <person name="Ross J.A."/>
            <person name="Koboldt D.C."/>
            <person name="Staisch J.E."/>
            <person name="Chamberlin H.M."/>
            <person name="Gupta B.P."/>
            <person name="Miller R.D."/>
            <person name="Baird S.E."/>
            <person name="Haag E.S."/>
        </authorList>
    </citation>
    <scope>NUCLEOTIDE SEQUENCE [LARGE SCALE GENOMIC DNA]</scope>
    <source>
        <strain evidence="2 3">AF16</strain>
    </source>
</reference>
<organism evidence="2 3">
    <name type="scientific">Caenorhabditis briggsae</name>
    <dbReference type="NCBI Taxonomy" id="6238"/>
    <lineage>
        <taxon>Eukaryota</taxon>
        <taxon>Metazoa</taxon>
        <taxon>Ecdysozoa</taxon>
        <taxon>Nematoda</taxon>
        <taxon>Chromadorea</taxon>
        <taxon>Rhabditida</taxon>
        <taxon>Rhabditina</taxon>
        <taxon>Rhabditomorpha</taxon>
        <taxon>Rhabditoidea</taxon>
        <taxon>Rhabditidae</taxon>
        <taxon>Peloderinae</taxon>
        <taxon>Caenorhabditis</taxon>
    </lineage>
</organism>
<feature type="region of interest" description="Disordered" evidence="1">
    <location>
        <begin position="414"/>
        <end position="443"/>
    </location>
</feature>
<dbReference type="InParanoid" id="A8XY12"/>